<feature type="compositionally biased region" description="Acidic residues" evidence="5">
    <location>
        <begin position="417"/>
        <end position="432"/>
    </location>
</feature>
<feature type="region of interest" description="Disordered" evidence="5">
    <location>
        <begin position="103"/>
        <end position="139"/>
    </location>
</feature>
<organism evidence="7 8">
    <name type="scientific">Penicillium steckii</name>
    <dbReference type="NCBI Taxonomy" id="303698"/>
    <lineage>
        <taxon>Eukaryota</taxon>
        <taxon>Fungi</taxon>
        <taxon>Dikarya</taxon>
        <taxon>Ascomycota</taxon>
        <taxon>Pezizomycotina</taxon>
        <taxon>Eurotiomycetes</taxon>
        <taxon>Eurotiomycetidae</taxon>
        <taxon>Eurotiales</taxon>
        <taxon>Aspergillaceae</taxon>
        <taxon>Penicillium</taxon>
    </lineage>
</organism>
<dbReference type="GO" id="GO:0005634">
    <property type="term" value="C:nucleus"/>
    <property type="evidence" value="ECO:0007669"/>
    <property type="project" value="TreeGrafter"/>
</dbReference>
<accession>A0A1V6TMN0</accession>
<dbReference type="EMBL" id="MLKD01000004">
    <property type="protein sequence ID" value="OQE27416.1"/>
    <property type="molecule type" value="Genomic_DNA"/>
</dbReference>
<comment type="caution">
    <text evidence="7">The sequence shown here is derived from an EMBL/GenBank/DDBJ whole genome shotgun (WGS) entry which is preliminary data.</text>
</comment>
<dbReference type="InterPro" id="IPR017907">
    <property type="entry name" value="Znf_RING_CS"/>
</dbReference>
<feature type="region of interest" description="Disordered" evidence="5">
    <location>
        <begin position="257"/>
        <end position="506"/>
    </location>
</feature>
<evidence type="ECO:0000313" key="7">
    <source>
        <dbReference type="EMBL" id="OQE27416.1"/>
    </source>
</evidence>
<feature type="compositionally biased region" description="Basic and acidic residues" evidence="5">
    <location>
        <begin position="440"/>
        <end position="454"/>
    </location>
</feature>
<evidence type="ECO:0000256" key="2">
    <source>
        <dbReference type="ARBA" id="ARBA00022771"/>
    </source>
</evidence>
<feature type="compositionally biased region" description="Acidic residues" evidence="5">
    <location>
        <begin position="391"/>
        <end position="401"/>
    </location>
</feature>
<dbReference type="PROSITE" id="PS50089">
    <property type="entry name" value="ZF_RING_2"/>
    <property type="match status" value="1"/>
</dbReference>
<dbReference type="Gene3D" id="3.30.40.10">
    <property type="entry name" value="Zinc/RING finger domain, C3HC4 (zinc finger)"/>
    <property type="match status" value="1"/>
</dbReference>
<evidence type="ECO:0000256" key="5">
    <source>
        <dbReference type="SAM" id="MobiDB-lite"/>
    </source>
</evidence>
<protein>
    <recommendedName>
        <fullName evidence="6">RING-type domain-containing protein</fullName>
    </recommendedName>
</protein>
<feature type="compositionally biased region" description="Basic residues" evidence="5">
    <location>
        <begin position="495"/>
        <end position="506"/>
    </location>
</feature>
<feature type="compositionally biased region" description="Acidic residues" evidence="5">
    <location>
        <begin position="203"/>
        <end position="213"/>
    </location>
</feature>
<dbReference type="PANTHER" id="PTHR15898:SF13">
    <property type="entry name" value="BIFUNCTIONAL APOPTOSIS REGULATOR"/>
    <property type="match status" value="1"/>
</dbReference>
<dbReference type="CDD" id="cd16568">
    <property type="entry name" value="RING-HC_ScPSH1-like"/>
    <property type="match status" value="1"/>
</dbReference>
<feature type="compositionally biased region" description="Basic and acidic residues" evidence="5">
    <location>
        <begin position="103"/>
        <end position="130"/>
    </location>
</feature>
<evidence type="ECO:0000259" key="6">
    <source>
        <dbReference type="PROSITE" id="PS50089"/>
    </source>
</evidence>
<keyword evidence="8" id="KW-1185">Reference proteome</keyword>
<feature type="compositionally biased region" description="Low complexity" evidence="5">
    <location>
        <begin position="455"/>
        <end position="471"/>
    </location>
</feature>
<dbReference type="GO" id="GO:0008270">
    <property type="term" value="F:zinc ion binding"/>
    <property type="evidence" value="ECO:0007669"/>
    <property type="project" value="UniProtKB-KW"/>
</dbReference>
<reference evidence="8" key="1">
    <citation type="journal article" date="2017" name="Nat. Microbiol.">
        <title>Global analysis of biosynthetic gene clusters reveals vast potential of secondary metabolite production in Penicillium species.</title>
        <authorList>
            <person name="Nielsen J.C."/>
            <person name="Grijseels S."/>
            <person name="Prigent S."/>
            <person name="Ji B."/>
            <person name="Dainat J."/>
            <person name="Nielsen K.F."/>
            <person name="Frisvad J.C."/>
            <person name="Workman M."/>
            <person name="Nielsen J."/>
        </authorList>
    </citation>
    <scope>NUCLEOTIDE SEQUENCE [LARGE SCALE GENOMIC DNA]</scope>
    <source>
        <strain evidence="8">IBT 24891</strain>
    </source>
</reference>
<dbReference type="OrthoDB" id="6105938at2759"/>
<dbReference type="GO" id="GO:0043161">
    <property type="term" value="P:proteasome-mediated ubiquitin-dependent protein catabolic process"/>
    <property type="evidence" value="ECO:0007669"/>
    <property type="project" value="TreeGrafter"/>
</dbReference>
<dbReference type="SUPFAM" id="SSF57850">
    <property type="entry name" value="RING/U-box"/>
    <property type="match status" value="1"/>
</dbReference>
<feature type="domain" description="RING-type" evidence="6">
    <location>
        <begin position="31"/>
        <end position="72"/>
    </location>
</feature>
<feature type="compositionally biased region" description="Acidic residues" evidence="5">
    <location>
        <begin position="279"/>
        <end position="312"/>
    </location>
</feature>
<evidence type="ECO:0000256" key="3">
    <source>
        <dbReference type="ARBA" id="ARBA00022833"/>
    </source>
</evidence>
<evidence type="ECO:0000256" key="4">
    <source>
        <dbReference type="PROSITE-ProRule" id="PRU00175"/>
    </source>
</evidence>
<evidence type="ECO:0000256" key="1">
    <source>
        <dbReference type="ARBA" id="ARBA00022723"/>
    </source>
</evidence>
<feature type="compositionally biased region" description="Acidic residues" evidence="5">
    <location>
        <begin position="342"/>
        <end position="376"/>
    </location>
</feature>
<dbReference type="Proteomes" id="UP000191285">
    <property type="component" value="Unassembled WGS sequence"/>
</dbReference>
<dbReference type="InterPro" id="IPR013083">
    <property type="entry name" value="Znf_RING/FYVE/PHD"/>
</dbReference>
<dbReference type="PROSITE" id="PS00518">
    <property type="entry name" value="ZF_RING_1"/>
    <property type="match status" value="1"/>
</dbReference>
<feature type="compositionally biased region" description="Acidic residues" evidence="5">
    <location>
        <begin position="183"/>
        <end position="193"/>
    </location>
</feature>
<evidence type="ECO:0000313" key="8">
    <source>
        <dbReference type="Proteomes" id="UP000191285"/>
    </source>
</evidence>
<dbReference type="Pfam" id="PF00097">
    <property type="entry name" value="zf-C3HC4"/>
    <property type="match status" value="1"/>
</dbReference>
<gene>
    <name evidence="7" type="ORF">PENSTE_c004G02121</name>
</gene>
<proteinExistence type="predicted"/>
<dbReference type="SMART" id="SM00184">
    <property type="entry name" value="RING"/>
    <property type="match status" value="1"/>
</dbReference>
<sequence>MAGENGTGVETSGLVNTLQGHVDDIRNQLQCGICIRLLYEPFTLACGHTFCYSCLSSWFAGGKSKRTCPDCRAPVKAQPAPAYLVRTVVQMFTSRAELLDKGETTAEHLTHRQEESGKLDKDKSNTDPHHGGLFGGLFNPKPPTLQPVVDIDDGVMRCPVCNWELADGEVCAGCGYEYHGDSDGTDYSDEESDLSGTDPYDSIIDDEADDDGFGDIEDDDEVWGTYALPVPGMAGIRPNGAPYPPAFSPFYEPGRQWPPRQWSRPSGPAGPGVILTDPSEYDEHFDDEENEYDEADSFIDDDEHMDHEDDLSQSDPSTVVESGRGWEPGSYRRRIPPISILSDDDDEDDDEDVDGVREDELDDEDEDYEEEDEEDSIVAGPFRHQVPTYSLDDELEEDEDSVVARPNRRQFPTYSFNDEEEEEEDGETDDTENAGAYYHDAVENHQTEESDSSDRSSPQIRRPIRPARGPGVTFGNAITIDDSEDEQPVGPVRRTTQRRHARFSPY</sequence>
<dbReference type="InterPro" id="IPR018957">
    <property type="entry name" value="Znf_C3HC4_RING-type"/>
</dbReference>
<dbReference type="AlphaFoldDB" id="A0A1V6TMN0"/>
<feature type="region of interest" description="Disordered" evidence="5">
    <location>
        <begin position="183"/>
        <end position="213"/>
    </location>
</feature>
<dbReference type="InterPro" id="IPR001841">
    <property type="entry name" value="Znf_RING"/>
</dbReference>
<dbReference type="GO" id="GO:0061630">
    <property type="term" value="F:ubiquitin protein ligase activity"/>
    <property type="evidence" value="ECO:0007669"/>
    <property type="project" value="TreeGrafter"/>
</dbReference>
<name>A0A1V6TMN0_9EURO</name>
<keyword evidence="2 4" id="KW-0863">Zinc-finger</keyword>
<dbReference type="PANTHER" id="PTHR15898">
    <property type="entry name" value="BIFUNCTIONAL APOPTOSIS REGULATOR"/>
    <property type="match status" value="1"/>
</dbReference>
<keyword evidence="3" id="KW-0862">Zinc</keyword>
<dbReference type="STRING" id="303698.A0A1V6TMN0"/>
<keyword evidence="1" id="KW-0479">Metal-binding</keyword>